<gene>
    <name evidence="3" type="ORF">CTEN210_09363</name>
</gene>
<dbReference type="PANTHER" id="PTHR23308">
    <property type="entry name" value="NUCLEAR INHIBITOR OF PROTEIN PHOSPHATASE-1"/>
    <property type="match status" value="1"/>
</dbReference>
<feature type="domain" description="FHA" evidence="2">
    <location>
        <begin position="105"/>
        <end position="155"/>
    </location>
</feature>
<feature type="region of interest" description="Disordered" evidence="1">
    <location>
        <begin position="288"/>
        <end position="321"/>
    </location>
</feature>
<dbReference type="SUPFAM" id="SSF49879">
    <property type="entry name" value="SMAD/FHA domain"/>
    <property type="match status" value="1"/>
</dbReference>
<dbReference type="Proteomes" id="UP001054902">
    <property type="component" value="Unassembled WGS sequence"/>
</dbReference>
<feature type="region of interest" description="Disordered" evidence="1">
    <location>
        <begin position="21"/>
        <end position="42"/>
    </location>
</feature>
<evidence type="ECO:0000259" key="2">
    <source>
        <dbReference type="PROSITE" id="PS50006"/>
    </source>
</evidence>
<name>A0AAD3CVA8_9STRA</name>
<dbReference type="EMBL" id="BLLK01000046">
    <property type="protein sequence ID" value="GFH52887.1"/>
    <property type="molecule type" value="Genomic_DNA"/>
</dbReference>
<evidence type="ECO:0000256" key="1">
    <source>
        <dbReference type="SAM" id="MobiDB-lite"/>
    </source>
</evidence>
<keyword evidence="4" id="KW-1185">Reference proteome</keyword>
<dbReference type="PROSITE" id="PS50006">
    <property type="entry name" value="FHA_DOMAIN"/>
    <property type="match status" value="1"/>
</dbReference>
<dbReference type="SMART" id="SM00240">
    <property type="entry name" value="FHA"/>
    <property type="match status" value="1"/>
</dbReference>
<accession>A0AAD3CVA8</accession>
<feature type="compositionally biased region" description="Low complexity" evidence="1">
    <location>
        <begin position="303"/>
        <end position="312"/>
    </location>
</feature>
<sequence>MPVGLKMTVNVSLCGSIPRSEMHSCSHRSPLTASSEQTSRKTDQVIAMAASSLARKVSDDHVVSSSQQIEPPSWAVPAKGEAVLEPISETKQLHKPVDLTRQAVFRIGRSDLSDMQLLHCASSRRHAILFHHPNGSCYVVDCGSAHGTFVNGVRVKSSVTENGVVPKKVKRGALIRFGGPGAPSFILKSFSIGLDSLMQNLNGSKTITYKTNIVEDEPPSSLLETSSEYSLDALVTLNTRLNSVGSASTLMPSKNASCLAAARLYAQRNSGSKGTYLKKRSIVSFDEDSEDEAPQKRLKIEDSSSIESIGSSDSEDSVAIVSPSRQKPILQLDLSDVGRPVVSPNPFEDGSRTINLVKGITSGILTVPLSLPSSKKKKSVNFSTEPPEVHHAPSVTPESTSDNEEP</sequence>
<dbReference type="Pfam" id="PF00498">
    <property type="entry name" value="FHA"/>
    <property type="match status" value="1"/>
</dbReference>
<organism evidence="3 4">
    <name type="scientific">Chaetoceros tenuissimus</name>
    <dbReference type="NCBI Taxonomy" id="426638"/>
    <lineage>
        <taxon>Eukaryota</taxon>
        <taxon>Sar</taxon>
        <taxon>Stramenopiles</taxon>
        <taxon>Ochrophyta</taxon>
        <taxon>Bacillariophyta</taxon>
        <taxon>Coscinodiscophyceae</taxon>
        <taxon>Chaetocerotophycidae</taxon>
        <taxon>Chaetocerotales</taxon>
        <taxon>Chaetocerotaceae</taxon>
        <taxon>Chaetoceros</taxon>
    </lineage>
</organism>
<feature type="compositionally biased region" description="Polar residues" evidence="1">
    <location>
        <begin position="27"/>
        <end position="37"/>
    </location>
</feature>
<dbReference type="InterPro" id="IPR000253">
    <property type="entry name" value="FHA_dom"/>
</dbReference>
<dbReference type="AlphaFoldDB" id="A0AAD3CVA8"/>
<dbReference type="InterPro" id="IPR008984">
    <property type="entry name" value="SMAD_FHA_dom_sf"/>
</dbReference>
<proteinExistence type="predicted"/>
<feature type="compositionally biased region" description="Basic and acidic residues" evidence="1">
    <location>
        <begin position="293"/>
        <end position="302"/>
    </location>
</feature>
<reference evidence="3 4" key="1">
    <citation type="journal article" date="2021" name="Sci. Rep.">
        <title>The genome of the diatom Chaetoceros tenuissimus carries an ancient integrated fragment of an extant virus.</title>
        <authorList>
            <person name="Hongo Y."/>
            <person name="Kimura K."/>
            <person name="Takaki Y."/>
            <person name="Yoshida Y."/>
            <person name="Baba S."/>
            <person name="Kobayashi G."/>
            <person name="Nagasaki K."/>
            <person name="Hano T."/>
            <person name="Tomaru Y."/>
        </authorList>
    </citation>
    <scope>NUCLEOTIDE SEQUENCE [LARGE SCALE GENOMIC DNA]</scope>
    <source>
        <strain evidence="3 4">NIES-3715</strain>
    </source>
</reference>
<comment type="caution">
    <text evidence="3">The sequence shown here is derived from an EMBL/GenBank/DDBJ whole genome shotgun (WGS) entry which is preliminary data.</text>
</comment>
<feature type="region of interest" description="Disordered" evidence="1">
    <location>
        <begin position="373"/>
        <end position="406"/>
    </location>
</feature>
<evidence type="ECO:0000313" key="4">
    <source>
        <dbReference type="Proteomes" id="UP001054902"/>
    </source>
</evidence>
<dbReference type="InterPro" id="IPR050923">
    <property type="entry name" value="Cell_Proc_Reg/RNA_Proc"/>
</dbReference>
<protein>
    <recommendedName>
        <fullName evidence="2">FHA domain-containing protein</fullName>
    </recommendedName>
</protein>
<evidence type="ECO:0000313" key="3">
    <source>
        <dbReference type="EMBL" id="GFH52887.1"/>
    </source>
</evidence>
<dbReference type="Gene3D" id="2.60.200.20">
    <property type="match status" value="1"/>
</dbReference>